<dbReference type="SUPFAM" id="SSF55608">
    <property type="entry name" value="Homing endonucleases"/>
    <property type="match status" value="2"/>
</dbReference>
<organism evidence="4">
    <name type="scientific">viral metagenome</name>
    <dbReference type="NCBI Taxonomy" id="1070528"/>
    <lineage>
        <taxon>unclassified sequences</taxon>
        <taxon>metagenomes</taxon>
        <taxon>organismal metagenomes</taxon>
    </lineage>
</organism>
<dbReference type="SMART" id="SM00306">
    <property type="entry name" value="HintN"/>
    <property type="match status" value="2"/>
</dbReference>
<keyword evidence="1" id="KW-0068">Autocatalytic cleavage</keyword>
<dbReference type="SUPFAM" id="SSF51294">
    <property type="entry name" value="Hedgehog/intein (Hint) domain"/>
    <property type="match status" value="2"/>
</dbReference>
<protein>
    <submittedName>
        <fullName evidence="4">Putative structural protein</fullName>
    </submittedName>
</protein>
<dbReference type="InterPro" id="IPR001296">
    <property type="entry name" value="Glyco_trans_1"/>
</dbReference>
<dbReference type="SUPFAM" id="SSF53756">
    <property type="entry name" value="UDP-Glycosyltransferase/glycogen phosphorylase"/>
    <property type="match status" value="3"/>
</dbReference>
<dbReference type="InterPro" id="IPR027434">
    <property type="entry name" value="Homing_endonucl"/>
</dbReference>
<dbReference type="Gene3D" id="3.40.50.2000">
    <property type="entry name" value="Glycogen Phosphorylase B"/>
    <property type="match status" value="3"/>
</dbReference>
<dbReference type="InterPro" id="IPR030934">
    <property type="entry name" value="Intein_C"/>
</dbReference>
<dbReference type="Gene3D" id="2.170.16.10">
    <property type="entry name" value="Hedgehog/Intein (Hint) domain"/>
    <property type="match status" value="4"/>
</dbReference>
<dbReference type="EMBL" id="MT141567">
    <property type="protein sequence ID" value="QJA67206.1"/>
    <property type="molecule type" value="Genomic_DNA"/>
</dbReference>
<evidence type="ECO:0000256" key="2">
    <source>
        <dbReference type="ARBA" id="ARBA00023000"/>
    </source>
</evidence>
<dbReference type="InterPro" id="IPR004042">
    <property type="entry name" value="Intein_endonuc_central"/>
</dbReference>
<dbReference type="GO" id="GO:0016539">
    <property type="term" value="P:intein-mediated protein splicing"/>
    <property type="evidence" value="ECO:0007669"/>
    <property type="project" value="InterPro"/>
</dbReference>
<reference evidence="4" key="1">
    <citation type="submission" date="2020-03" db="EMBL/GenBank/DDBJ databases">
        <title>The deep terrestrial virosphere.</title>
        <authorList>
            <person name="Holmfeldt K."/>
            <person name="Nilsson E."/>
            <person name="Simone D."/>
            <person name="Lopez-Fernandez M."/>
            <person name="Wu X."/>
            <person name="de Brujin I."/>
            <person name="Lundin D."/>
            <person name="Andersson A."/>
            <person name="Bertilsson S."/>
            <person name="Dopson M."/>
        </authorList>
    </citation>
    <scope>NUCLEOTIDE SEQUENCE</scope>
    <source>
        <strain evidence="4">MM415B00267</strain>
    </source>
</reference>
<keyword evidence="2" id="KW-0651">Protein splicing</keyword>
<dbReference type="Pfam" id="PF14528">
    <property type="entry name" value="LAGLIDADG_3"/>
    <property type="match status" value="2"/>
</dbReference>
<dbReference type="InterPro" id="IPR003586">
    <property type="entry name" value="Hint_dom_C"/>
</dbReference>
<dbReference type="NCBIfam" id="TIGR01445">
    <property type="entry name" value="intein_Nterm"/>
    <property type="match status" value="1"/>
</dbReference>
<sequence length="1900" mass="219578">MGNSENTGKPRLLLISDSCILHTGMAIGLKEIATRLYRMDKYEIRTFGWFAHTAEQRGVKWNFPWRQYTTSDHARPYGHPQGYPLNPNWDTCPVVKIIDDFKPDVVIVIGDYWMCFPAGTNIKTPHGTKKIEDIVEGDDVYTHKGRIRQVKKTLKRKYNGDLIKIDYIGNNKSIYCTPEHPFLKSPDEFIKAEKLKVGDFLLSPITEYKEKNKIYDLSKYCFRKDDKHCWEKTSKKHNRFVSLDSDLCRTIGYYLAEGYCSPRGVYFTFSSKEKTIAKDLSNTIYDKIGIKSKILYFDTYIRVQFHSRILSLFFKELCDTGSRDKKLHNDLLHLSEEKTIQIIKGYFLGDGHIDKNRSGVSFTTRSKFLAYQIKNTIERLGIIASIYERLDERRLKTKSCGINFVVHIGGIDKNKFKDIMGFKYEVKKGSHSKNYIEDGYIYRKIKNITHIKAEDIYVYNFEVEEDNSYVANEIAVHNCEYLYDMPNRSQVKLLHEMPIDGSPIPMSWIKAFKKADIPIVMSEFAVDAIKEKDEYFKVELNPRGLDTSIFFPQTLDRPKDFLRKNFMSSAIGRFVVGIFNRFQDRKQIGRAIEAFSKFTKKYNHKDCDLYLHCDFQDSASIQQGKTLIGEDGLLKRYGLDGKILFNKNITVEQGVSAQELAATYNCCDVVLNTTQGEGFGLCVHPDTLIQIPSGVKEIKNIEIGDKVLTETGEYHSVLTKTKRKVEELYEVNIVNCGKILVTKEHPFLATINKRYSENKKLEWKNITELKKGNFVATPKPKSKSLKLKKIDLLDFDNSLESDNEYVWYKMGYSGNKEGISLNQICEKYNIGKKCAERAVRIANGKCKQNFTKNCNSYKISQKIKNSISREQNKYKRFINIDDDFLYFLGWYLAEGCIGNGYVTLHCGIKDKYNLVKIEKWLDNNGFKYSYKDKKNKPKNLDFHITNSILPKVCDYYCSKLSWNKKINNELMESPDILLPLVKGYILGDGHINKKHISFTTVSRNLAHQIRLILIKHGIVFKISKKEAGVSIFNINGQEKRYSKTREAYIGQINGTNAIKFFRLMGIVSDYNKSERSGRHAIDSGNYILLPIRSIKKIKYNNYVYDINVQDVHSFVGNGILLHNTTAESLACGIPNIVTNYTTPVEFAKSGGIKLIDVITTITGMYNVERALADTDHAADLLEELYRSPKTRKDMGIKGAEWAKQFNWENNIQNWVSYIERCLRGLEYKPISKTKERVLDLEPNVNIQGAVFENTGFSIVTKNLAKALDIIGVNVSLEPRVPHLAKFFKVEDRINKLINKDKNTVFEFINHMGQEQLERLPASKAKYKIAYFPWELSNIKNEWVDGLNKYADAVWCNSQFTSDIYKNAGIQEDKLFVLPNGICFPEVDRERDDDKTYKFLCIGNLGDKRKNVETLIQSYLSEFNGDEDVELILKTQPGHIDSDPTELVEFLSRSKTNAPKITIIHADYTDEALAQLMKNCDCFVTASHAEGFCHPILEATSMGMPVIAPMYGGYLEFAQNGKFFGVAVDISEATKSPVYYYNSRWSNVKFRELMRVMREVFVNKIMPDGINYVPEHTWENTAIKMRDELKNVAKRASRKKTKIYYHNFTYNLWNNDNRTNFMRYAPSDIEFVDDFENADLQIIDITRLSDKHNIKCKNYIVNMHCKGEVSEENIMYYADIFQNAQMVYSHLDLEGEMTGSDKWTVEEFKKRINFVRGPWGVDEDLFFNMSGNQKAYTMLTTGAVAPTEAIAECLYACQAVKGKLLHIGPNMFQNAEGYLNTRNLTIREMSASYSLSYYTNAMRRIEGFEKVFSEGVLSSSRPICFDTPLYRHWYKDIPRYVKEGTPDEVIKDLIEIFKSPYKPITEEEKQFVIDNFSWIKVSKNFWKNFKRIRRTKDDRSN</sequence>
<evidence type="ECO:0000313" key="4">
    <source>
        <dbReference type="EMBL" id="QJA67206.1"/>
    </source>
</evidence>
<dbReference type="InterPro" id="IPR006141">
    <property type="entry name" value="Intein_N"/>
</dbReference>
<dbReference type="InterPro" id="IPR004860">
    <property type="entry name" value="LAGLIDADG_dom"/>
</dbReference>
<dbReference type="InterPro" id="IPR003587">
    <property type="entry name" value="Hint_dom_N"/>
</dbReference>
<accession>A0A6M3JBK0</accession>
<evidence type="ECO:0000259" key="3">
    <source>
        <dbReference type="PROSITE" id="PS50819"/>
    </source>
</evidence>
<feature type="domain" description="DOD-type homing endonuclease" evidence="3">
    <location>
        <begin position="887"/>
        <end position="1018"/>
    </location>
</feature>
<dbReference type="InterPro" id="IPR006142">
    <property type="entry name" value="INTEIN"/>
</dbReference>
<name>A0A6M3JBK0_9ZZZZ</name>
<dbReference type="PRINTS" id="PR00379">
    <property type="entry name" value="INTEIN"/>
</dbReference>
<dbReference type="CDD" id="cd00081">
    <property type="entry name" value="Hint"/>
    <property type="match status" value="3"/>
</dbReference>
<dbReference type="SMART" id="SM00305">
    <property type="entry name" value="HintC"/>
    <property type="match status" value="2"/>
</dbReference>
<dbReference type="Pfam" id="PF14890">
    <property type="entry name" value="Intein_splicing"/>
    <property type="match status" value="2"/>
</dbReference>
<feature type="domain" description="DOD-type homing endonuclease" evidence="3">
    <location>
        <begin position="250"/>
        <end position="382"/>
    </location>
</feature>
<dbReference type="Gene3D" id="3.10.28.10">
    <property type="entry name" value="Homing endonucleases"/>
    <property type="match status" value="2"/>
</dbReference>
<evidence type="ECO:0000256" key="1">
    <source>
        <dbReference type="ARBA" id="ARBA00022813"/>
    </source>
</evidence>
<gene>
    <name evidence="4" type="ORF">MM415B00267_0032</name>
</gene>
<dbReference type="Pfam" id="PF00534">
    <property type="entry name" value="Glycos_transf_1"/>
    <property type="match status" value="1"/>
</dbReference>
<dbReference type="GO" id="GO:0004519">
    <property type="term" value="F:endonuclease activity"/>
    <property type="evidence" value="ECO:0007669"/>
    <property type="project" value="InterPro"/>
</dbReference>
<dbReference type="PANTHER" id="PTHR46656:SF3">
    <property type="entry name" value="PUTATIVE-RELATED"/>
    <property type="match status" value="1"/>
</dbReference>
<dbReference type="PROSITE" id="PS50817">
    <property type="entry name" value="INTEIN_N_TER"/>
    <property type="match status" value="2"/>
</dbReference>
<proteinExistence type="predicted"/>
<dbReference type="NCBIfam" id="TIGR01443">
    <property type="entry name" value="intein_Cterm"/>
    <property type="match status" value="2"/>
</dbReference>
<dbReference type="GO" id="GO:0016757">
    <property type="term" value="F:glycosyltransferase activity"/>
    <property type="evidence" value="ECO:0007669"/>
    <property type="project" value="InterPro"/>
</dbReference>
<dbReference type="PROSITE" id="PS50819">
    <property type="entry name" value="INTEIN_ENDONUCLEASE"/>
    <property type="match status" value="2"/>
</dbReference>
<dbReference type="PROSITE" id="PS50818">
    <property type="entry name" value="INTEIN_C_TER"/>
    <property type="match status" value="2"/>
</dbReference>
<dbReference type="PANTHER" id="PTHR46656">
    <property type="entry name" value="PUTATIVE-RELATED"/>
    <property type="match status" value="1"/>
</dbReference>
<dbReference type="InterPro" id="IPR036844">
    <property type="entry name" value="Hint_dom_sf"/>
</dbReference>